<dbReference type="Proteomes" id="UP000053424">
    <property type="component" value="Unassembled WGS sequence"/>
</dbReference>
<keyword evidence="2" id="KW-1185">Reference proteome</keyword>
<accession>A0A0C3BN32</accession>
<sequence length="76" mass="8263">MPNSLGGFSTVFEVKRYVKFLVTSLNAPTGYAGFSLRVSGLLRPRDNQCRLSATLTTATGCMDHRSAIEPANFQPP</sequence>
<gene>
    <name evidence="1" type="ORF">M413DRAFT_448100</name>
</gene>
<proteinExistence type="predicted"/>
<name>A0A0C3BN32_HEBCY</name>
<dbReference type="EMBL" id="KN831793">
    <property type="protein sequence ID" value="KIM38080.1"/>
    <property type="molecule type" value="Genomic_DNA"/>
</dbReference>
<protein>
    <submittedName>
        <fullName evidence="1">Uncharacterized protein</fullName>
    </submittedName>
</protein>
<dbReference type="AlphaFoldDB" id="A0A0C3BN32"/>
<organism evidence="1 2">
    <name type="scientific">Hebeloma cylindrosporum</name>
    <dbReference type="NCBI Taxonomy" id="76867"/>
    <lineage>
        <taxon>Eukaryota</taxon>
        <taxon>Fungi</taxon>
        <taxon>Dikarya</taxon>
        <taxon>Basidiomycota</taxon>
        <taxon>Agaricomycotina</taxon>
        <taxon>Agaricomycetes</taxon>
        <taxon>Agaricomycetidae</taxon>
        <taxon>Agaricales</taxon>
        <taxon>Agaricineae</taxon>
        <taxon>Hymenogastraceae</taxon>
        <taxon>Hebeloma</taxon>
    </lineage>
</organism>
<reference evidence="1 2" key="1">
    <citation type="submission" date="2014-04" db="EMBL/GenBank/DDBJ databases">
        <authorList>
            <consortium name="DOE Joint Genome Institute"/>
            <person name="Kuo A."/>
            <person name="Gay G."/>
            <person name="Dore J."/>
            <person name="Kohler A."/>
            <person name="Nagy L.G."/>
            <person name="Floudas D."/>
            <person name="Copeland A."/>
            <person name="Barry K.W."/>
            <person name="Cichocki N."/>
            <person name="Veneault-Fourrey C."/>
            <person name="LaButti K."/>
            <person name="Lindquist E.A."/>
            <person name="Lipzen A."/>
            <person name="Lundell T."/>
            <person name="Morin E."/>
            <person name="Murat C."/>
            <person name="Sun H."/>
            <person name="Tunlid A."/>
            <person name="Henrissat B."/>
            <person name="Grigoriev I.V."/>
            <person name="Hibbett D.S."/>
            <person name="Martin F."/>
            <person name="Nordberg H.P."/>
            <person name="Cantor M.N."/>
            <person name="Hua S.X."/>
        </authorList>
    </citation>
    <scope>NUCLEOTIDE SEQUENCE [LARGE SCALE GENOMIC DNA]</scope>
    <source>
        <strain evidence="2">h7</strain>
    </source>
</reference>
<reference evidence="2" key="2">
    <citation type="submission" date="2015-01" db="EMBL/GenBank/DDBJ databases">
        <title>Evolutionary Origins and Diversification of the Mycorrhizal Mutualists.</title>
        <authorList>
            <consortium name="DOE Joint Genome Institute"/>
            <consortium name="Mycorrhizal Genomics Consortium"/>
            <person name="Kohler A."/>
            <person name="Kuo A."/>
            <person name="Nagy L.G."/>
            <person name="Floudas D."/>
            <person name="Copeland A."/>
            <person name="Barry K.W."/>
            <person name="Cichocki N."/>
            <person name="Veneault-Fourrey C."/>
            <person name="LaButti K."/>
            <person name="Lindquist E.A."/>
            <person name="Lipzen A."/>
            <person name="Lundell T."/>
            <person name="Morin E."/>
            <person name="Murat C."/>
            <person name="Riley R."/>
            <person name="Ohm R."/>
            <person name="Sun H."/>
            <person name="Tunlid A."/>
            <person name="Henrissat B."/>
            <person name="Grigoriev I.V."/>
            <person name="Hibbett D.S."/>
            <person name="Martin F."/>
        </authorList>
    </citation>
    <scope>NUCLEOTIDE SEQUENCE [LARGE SCALE GENOMIC DNA]</scope>
    <source>
        <strain evidence="2">h7</strain>
    </source>
</reference>
<evidence type="ECO:0000313" key="1">
    <source>
        <dbReference type="EMBL" id="KIM38080.1"/>
    </source>
</evidence>
<evidence type="ECO:0000313" key="2">
    <source>
        <dbReference type="Proteomes" id="UP000053424"/>
    </source>
</evidence>
<dbReference type="HOGENOM" id="CLU_2654769_0_0_1"/>